<organism evidence="1">
    <name type="scientific">Rhizophora mucronata</name>
    <name type="common">Asiatic mangrove</name>
    <dbReference type="NCBI Taxonomy" id="61149"/>
    <lineage>
        <taxon>Eukaryota</taxon>
        <taxon>Viridiplantae</taxon>
        <taxon>Streptophyta</taxon>
        <taxon>Embryophyta</taxon>
        <taxon>Tracheophyta</taxon>
        <taxon>Spermatophyta</taxon>
        <taxon>Magnoliopsida</taxon>
        <taxon>eudicotyledons</taxon>
        <taxon>Gunneridae</taxon>
        <taxon>Pentapetalae</taxon>
        <taxon>rosids</taxon>
        <taxon>fabids</taxon>
        <taxon>Malpighiales</taxon>
        <taxon>Rhizophoraceae</taxon>
        <taxon>Rhizophora</taxon>
    </lineage>
</organism>
<sequence length="29" mass="3353">MTLDTTILKVKEQFTLTARHAQMLHLPSQ</sequence>
<proteinExistence type="predicted"/>
<dbReference type="EMBL" id="GGEC01050703">
    <property type="protein sequence ID" value="MBX31187.1"/>
    <property type="molecule type" value="Transcribed_RNA"/>
</dbReference>
<dbReference type="AlphaFoldDB" id="A0A2P2MLV6"/>
<reference evidence="1" key="1">
    <citation type="submission" date="2018-02" db="EMBL/GenBank/DDBJ databases">
        <title>Rhizophora mucronata_Transcriptome.</title>
        <authorList>
            <person name="Meera S.P."/>
            <person name="Sreeshan A."/>
            <person name="Augustine A."/>
        </authorList>
    </citation>
    <scope>NUCLEOTIDE SEQUENCE</scope>
    <source>
        <tissue evidence="1">Leaf</tissue>
    </source>
</reference>
<name>A0A2P2MLV6_RHIMU</name>
<evidence type="ECO:0000313" key="1">
    <source>
        <dbReference type="EMBL" id="MBX31187.1"/>
    </source>
</evidence>
<accession>A0A2P2MLV6</accession>
<protein>
    <submittedName>
        <fullName evidence="1">Uncharacterized protein</fullName>
    </submittedName>
</protein>